<dbReference type="EMBL" id="CSUW01000005">
    <property type="protein sequence ID" value="CPT33795.1"/>
    <property type="molecule type" value="Genomic_DNA"/>
</dbReference>
<evidence type="ECO:0000313" key="1">
    <source>
        <dbReference type="EMBL" id="CPT33795.1"/>
    </source>
</evidence>
<dbReference type="Proteomes" id="UP000038487">
    <property type="component" value="Unassembled WGS sequence"/>
</dbReference>
<comment type="caution">
    <text evidence="1">The sequence shown here is derived from an EMBL/GenBank/DDBJ whole genome shotgun (WGS) entry which is preliminary data.</text>
</comment>
<dbReference type="AlphaFoldDB" id="A0A0U0XHN9"/>
<sequence>MQIPQSVARFNKYVTNPVQRLWAGWAPSFAIIEHKGRKSGKEFRTPVTAFTTPDGVAILLTYGPDRDWLKNLQAAGGGRVVRRGKTHDVVNPRVVSRDEAATLVKSRAFGRLPFEQAVLLTYA</sequence>
<proteinExistence type="predicted"/>
<gene>
    <name evidence="2" type="ORF">D2E76_01340</name>
    <name evidence="1" type="ORF">ERS075527_02596</name>
</gene>
<reference evidence="2 4" key="2">
    <citation type="submission" date="2018-08" db="EMBL/GenBank/DDBJ databases">
        <title>Linezolid Resistance in Mycobacterium abscessus: MIC Distribution and Comprehensive Investigation of Resistance Mechanisms.</title>
        <authorList>
            <person name="Ye M."/>
            <person name="Xu L."/>
            <person name="Zou Y."/>
            <person name="Li B."/>
            <person name="Guo Q."/>
            <person name="Zhang Y."/>
            <person name="Zhan M."/>
            <person name="Xu B."/>
            <person name="Yu F."/>
            <person name="Zhang Z."/>
            <person name="Chu H."/>
        </authorList>
    </citation>
    <scope>NUCLEOTIDE SEQUENCE [LARGE SCALE GENOMIC DNA]</scope>
    <source>
        <strain evidence="2 4">G143</strain>
    </source>
</reference>
<dbReference type="GeneID" id="93380924"/>
<evidence type="ECO:0000313" key="2">
    <source>
        <dbReference type="EMBL" id="RIT43724.1"/>
    </source>
</evidence>
<accession>A0A0U0XHN9</accession>
<dbReference type="InterPro" id="IPR012349">
    <property type="entry name" value="Split_barrel_FMN-bd"/>
</dbReference>
<dbReference type="InterPro" id="IPR004378">
    <property type="entry name" value="F420H2_quin_Rdtase"/>
</dbReference>
<dbReference type="EMBL" id="QXBN01000001">
    <property type="protein sequence ID" value="RIT43724.1"/>
    <property type="molecule type" value="Genomic_DNA"/>
</dbReference>
<protein>
    <submittedName>
        <fullName evidence="1">Deazaflavin-dependent nitroreductase</fullName>
    </submittedName>
    <submittedName>
        <fullName evidence="2">Nitroreductase family deazaflavin-dependent oxidoreductase</fullName>
    </submittedName>
</protein>
<name>A0A0U0XHN9_9MYCO</name>
<dbReference type="GO" id="GO:0016491">
    <property type="term" value="F:oxidoreductase activity"/>
    <property type="evidence" value="ECO:0007669"/>
    <property type="project" value="InterPro"/>
</dbReference>
<dbReference type="RefSeq" id="WP_005061864.1">
    <property type="nucleotide sequence ID" value="NZ_AP022621.1"/>
</dbReference>
<evidence type="ECO:0000313" key="3">
    <source>
        <dbReference type="Proteomes" id="UP000038487"/>
    </source>
</evidence>
<dbReference type="Proteomes" id="UP000284557">
    <property type="component" value="Unassembled WGS sequence"/>
</dbReference>
<dbReference type="Gene3D" id="2.30.110.10">
    <property type="entry name" value="Electron Transport, Fmn-binding Protein, Chain A"/>
    <property type="match status" value="1"/>
</dbReference>
<organism evidence="1 3">
    <name type="scientific">Mycobacteroides abscessus</name>
    <dbReference type="NCBI Taxonomy" id="36809"/>
    <lineage>
        <taxon>Bacteria</taxon>
        <taxon>Bacillati</taxon>
        <taxon>Actinomycetota</taxon>
        <taxon>Actinomycetes</taxon>
        <taxon>Mycobacteriales</taxon>
        <taxon>Mycobacteriaceae</taxon>
        <taxon>Mycobacteroides</taxon>
    </lineage>
</organism>
<reference evidence="1 3" key="1">
    <citation type="submission" date="2015-03" db="EMBL/GenBank/DDBJ databases">
        <authorList>
            <consortium name="Pathogen Informatics"/>
            <person name="Murphy D."/>
        </authorList>
    </citation>
    <scope>NUCLEOTIDE SEQUENCE [LARGE SCALE GENOMIC DNA]</scope>
    <source>
        <strain evidence="1 3">PAP036</strain>
    </source>
</reference>
<dbReference type="NCBIfam" id="TIGR00026">
    <property type="entry name" value="hi_GC_TIGR00026"/>
    <property type="match status" value="1"/>
</dbReference>
<evidence type="ECO:0000313" key="4">
    <source>
        <dbReference type="Proteomes" id="UP000284557"/>
    </source>
</evidence>